<feature type="non-terminal residue" evidence="1">
    <location>
        <position position="150"/>
    </location>
</feature>
<gene>
    <name evidence="1" type="ORF">L9F63_007439</name>
</gene>
<sequence length="150" mass="17408">DLVRYRNLVRYLHGVWHFLLHWIRDLLLDVLSSPRYIQMASVQQSPFSQTNVMTLFSNVMFFMTNRELASCINSNLEDQIRGPHRVLSAGRTESWIVGCEDIFICSTVIRICLINFIMEGVMVDDREIEEAWRVGCSALIPEKSKESNQP</sequence>
<evidence type="ECO:0000313" key="1">
    <source>
        <dbReference type="EMBL" id="KAJ9575680.1"/>
    </source>
</evidence>
<comment type="caution">
    <text evidence="1">The sequence shown here is derived from an EMBL/GenBank/DDBJ whole genome shotgun (WGS) entry which is preliminary data.</text>
</comment>
<proteinExistence type="predicted"/>
<evidence type="ECO:0000313" key="2">
    <source>
        <dbReference type="Proteomes" id="UP001233999"/>
    </source>
</evidence>
<reference evidence="1" key="1">
    <citation type="journal article" date="2023" name="IScience">
        <title>Live-bearing cockroach genome reveals convergent evolutionary mechanisms linked to viviparity in insects and beyond.</title>
        <authorList>
            <person name="Fouks B."/>
            <person name="Harrison M.C."/>
            <person name="Mikhailova A.A."/>
            <person name="Marchal E."/>
            <person name="English S."/>
            <person name="Carruthers M."/>
            <person name="Jennings E.C."/>
            <person name="Chiamaka E.L."/>
            <person name="Frigard R.A."/>
            <person name="Pippel M."/>
            <person name="Attardo G.M."/>
            <person name="Benoit J.B."/>
            <person name="Bornberg-Bauer E."/>
            <person name="Tobe S.S."/>
        </authorList>
    </citation>
    <scope>NUCLEOTIDE SEQUENCE</scope>
    <source>
        <strain evidence="1">Stay&amp;Tobe</strain>
    </source>
</reference>
<dbReference type="AlphaFoldDB" id="A0AAD8E3A1"/>
<name>A0AAD8E3A1_DIPPU</name>
<keyword evidence="2" id="KW-1185">Reference proteome</keyword>
<dbReference type="Proteomes" id="UP001233999">
    <property type="component" value="Unassembled WGS sequence"/>
</dbReference>
<organism evidence="1 2">
    <name type="scientific">Diploptera punctata</name>
    <name type="common">Pacific beetle cockroach</name>
    <dbReference type="NCBI Taxonomy" id="6984"/>
    <lineage>
        <taxon>Eukaryota</taxon>
        <taxon>Metazoa</taxon>
        <taxon>Ecdysozoa</taxon>
        <taxon>Arthropoda</taxon>
        <taxon>Hexapoda</taxon>
        <taxon>Insecta</taxon>
        <taxon>Pterygota</taxon>
        <taxon>Neoptera</taxon>
        <taxon>Polyneoptera</taxon>
        <taxon>Dictyoptera</taxon>
        <taxon>Blattodea</taxon>
        <taxon>Blaberoidea</taxon>
        <taxon>Blaberidae</taxon>
        <taxon>Diplopterinae</taxon>
        <taxon>Diploptera</taxon>
    </lineage>
</organism>
<protein>
    <submittedName>
        <fullName evidence="1">Uncharacterized protein</fullName>
    </submittedName>
</protein>
<reference evidence="1" key="2">
    <citation type="submission" date="2023-05" db="EMBL/GenBank/DDBJ databases">
        <authorList>
            <person name="Fouks B."/>
        </authorList>
    </citation>
    <scope>NUCLEOTIDE SEQUENCE</scope>
    <source>
        <strain evidence="1">Stay&amp;Tobe</strain>
        <tissue evidence="1">Testes</tissue>
    </source>
</reference>
<feature type="non-terminal residue" evidence="1">
    <location>
        <position position="1"/>
    </location>
</feature>
<accession>A0AAD8E3A1</accession>
<dbReference type="EMBL" id="JASPKZ010009823">
    <property type="protein sequence ID" value="KAJ9575680.1"/>
    <property type="molecule type" value="Genomic_DNA"/>
</dbReference>